<keyword evidence="3" id="KW-0902">Two-component regulatory system</keyword>
<proteinExistence type="predicted"/>
<dbReference type="Pfam" id="PF02518">
    <property type="entry name" value="HATPase_c"/>
    <property type="match status" value="1"/>
</dbReference>
<evidence type="ECO:0000313" key="7">
    <source>
        <dbReference type="Proteomes" id="UP000440713"/>
    </source>
</evidence>
<dbReference type="PROSITE" id="PS50109">
    <property type="entry name" value="HIS_KIN"/>
    <property type="match status" value="1"/>
</dbReference>
<gene>
    <name evidence="6" type="ORF">FYJ71_06910</name>
</gene>
<reference evidence="6 7" key="1">
    <citation type="submission" date="2019-08" db="EMBL/GenBank/DDBJ databases">
        <title>In-depth cultivation of the pig gut microbiome towards novel bacterial diversity and tailored functional studies.</title>
        <authorList>
            <person name="Wylensek D."/>
            <person name="Hitch T.C.A."/>
            <person name="Clavel T."/>
        </authorList>
    </citation>
    <scope>NUCLEOTIDE SEQUENCE [LARGE SCALE GENOMIC DNA]</scope>
    <source>
        <strain evidence="6 7">WCA-SAB-591-4A-A</strain>
    </source>
</reference>
<keyword evidence="4" id="KW-0812">Transmembrane</keyword>
<dbReference type="InterPro" id="IPR005467">
    <property type="entry name" value="His_kinase_dom"/>
</dbReference>
<evidence type="ECO:0000256" key="1">
    <source>
        <dbReference type="ARBA" id="ARBA00022553"/>
    </source>
</evidence>
<keyword evidence="4" id="KW-0472">Membrane</keyword>
<dbReference type="InterPro" id="IPR003594">
    <property type="entry name" value="HATPase_dom"/>
</dbReference>
<comment type="caution">
    <text evidence="6">The sequence shown here is derived from an EMBL/GenBank/DDBJ whole genome shotgun (WGS) entry which is preliminary data.</text>
</comment>
<keyword evidence="4" id="KW-1133">Transmembrane helix</keyword>
<dbReference type="PANTHER" id="PTHR43547">
    <property type="entry name" value="TWO-COMPONENT HISTIDINE KINASE"/>
    <property type="match status" value="1"/>
</dbReference>
<protein>
    <submittedName>
        <fullName evidence="6">GHKL domain-containing protein</fullName>
    </submittedName>
</protein>
<feature type="transmembrane region" description="Helical" evidence="4">
    <location>
        <begin position="12"/>
        <end position="35"/>
    </location>
</feature>
<evidence type="ECO:0000256" key="3">
    <source>
        <dbReference type="ARBA" id="ARBA00023012"/>
    </source>
</evidence>
<dbReference type="Gene3D" id="3.30.565.10">
    <property type="entry name" value="Histidine kinase-like ATPase, C-terminal domain"/>
    <property type="match status" value="1"/>
</dbReference>
<feature type="domain" description="Histidine kinase" evidence="5">
    <location>
        <begin position="131"/>
        <end position="235"/>
    </location>
</feature>
<keyword evidence="2" id="KW-0808">Transferase</keyword>
<dbReference type="RefSeq" id="WP_154538057.1">
    <property type="nucleotide sequence ID" value="NZ_JAXEEZ010000077.1"/>
</dbReference>
<evidence type="ECO:0000313" key="6">
    <source>
        <dbReference type="EMBL" id="MST62694.1"/>
    </source>
</evidence>
<evidence type="ECO:0000256" key="2">
    <source>
        <dbReference type="ARBA" id="ARBA00022777"/>
    </source>
</evidence>
<evidence type="ECO:0000256" key="4">
    <source>
        <dbReference type="SAM" id="Phobius"/>
    </source>
</evidence>
<dbReference type="EMBL" id="VUNE01000003">
    <property type="protein sequence ID" value="MST62694.1"/>
    <property type="molecule type" value="Genomic_DNA"/>
</dbReference>
<evidence type="ECO:0000259" key="5">
    <source>
        <dbReference type="PROSITE" id="PS50109"/>
    </source>
</evidence>
<keyword evidence="7" id="KW-1185">Reference proteome</keyword>
<accession>A0A6N7XH28</accession>
<dbReference type="SMART" id="SM00387">
    <property type="entry name" value="HATPase_c"/>
    <property type="match status" value="1"/>
</dbReference>
<dbReference type="InterPro" id="IPR036890">
    <property type="entry name" value="HATPase_C_sf"/>
</dbReference>
<dbReference type="GO" id="GO:0000155">
    <property type="term" value="F:phosphorelay sensor kinase activity"/>
    <property type="evidence" value="ECO:0007669"/>
    <property type="project" value="TreeGrafter"/>
</dbReference>
<organism evidence="6 7">
    <name type="scientific">Peptostreptococcus porci</name>
    <dbReference type="NCBI Taxonomy" id="2652282"/>
    <lineage>
        <taxon>Bacteria</taxon>
        <taxon>Bacillati</taxon>
        <taxon>Bacillota</taxon>
        <taxon>Clostridia</taxon>
        <taxon>Peptostreptococcales</taxon>
        <taxon>Peptostreptococcaceae</taxon>
        <taxon>Peptostreptococcus</taxon>
    </lineage>
</organism>
<dbReference type="Proteomes" id="UP000440713">
    <property type="component" value="Unassembled WGS sequence"/>
</dbReference>
<keyword evidence="2" id="KW-0418">Kinase</keyword>
<keyword evidence="1" id="KW-0597">Phosphoprotein</keyword>
<dbReference type="PANTHER" id="PTHR43547:SF2">
    <property type="entry name" value="HYBRID SIGNAL TRANSDUCTION HISTIDINE KINASE C"/>
    <property type="match status" value="1"/>
</dbReference>
<sequence>MNIKKGKLIMINQVAIIILMLISMLVTLLMVVMYLNNIGLREEVDSLNDELVYKEKMIQDRESRILELRKINHDNRKHINLLNSIDSKYVKRKNKISLIAESLEDLCKNNNIDYRYIISNENFIDIAYSDLNSILVNIVENAINSISSFGEYKNKHNYIRLNSYEDNIIFCIEIINNGPKIEDTRGIFVEGFSSSGESGRGFGLTIVKELVEKYNGNIFVNSNEINTTFTIIFLK</sequence>
<dbReference type="SUPFAM" id="SSF55874">
    <property type="entry name" value="ATPase domain of HSP90 chaperone/DNA topoisomerase II/histidine kinase"/>
    <property type="match status" value="1"/>
</dbReference>
<dbReference type="AlphaFoldDB" id="A0A6N7XH28"/>
<name>A0A6N7XH28_9FIRM</name>